<protein>
    <submittedName>
        <fullName evidence="2">Uncharacterized protein</fullName>
    </submittedName>
</protein>
<keyword evidence="3" id="KW-1185">Reference proteome</keyword>
<feature type="region of interest" description="Disordered" evidence="1">
    <location>
        <begin position="62"/>
        <end position="85"/>
    </location>
</feature>
<reference evidence="2 3" key="1">
    <citation type="submission" date="2012-02" db="EMBL/GenBank/DDBJ databases">
        <title>Complete genome sequence of Actinoplanes missouriensis 431 (= NBRC 102363).</title>
        <authorList>
            <person name="Ohnishi Y."/>
            <person name="Ishikawa J."/>
            <person name="Sekine M."/>
            <person name="Hosoyama A."/>
            <person name="Harada T."/>
            <person name="Narita H."/>
            <person name="Hata T."/>
            <person name="Konno Y."/>
            <person name="Tutikane K."/>
            <person name="Fujita N."/>
            <person name="Horinouchi S."/>
            <person name="Hayakawa M."/>
        </authorList>
    </citation>
    <scope>NUCLEOTIDE SEQUENCE [LARGE SCALE GENOMIC DNA]</scope>
    <source>
        <strain evidence="3">ATCC 14538 / DSM 43046 / CBS 188.64 / JCM 3121 / NBRC 102363 / NCIMB 12654 / NRRL B-3342 / UNCC 431</strain>
    </source>
</reference>
<dbReference type="KEGG" id="ams:AMIS_48010"/>
<proteinExistence type="predicted"/>
<evidence type="ECO:0000313" key="3">
    <source>
        <dbReference type="Proteomes" id="UP000007882"/>
    </source>
</evidence>
<evidence type="ECO:0000313" key="2">
    <source>
        <dbReference type="EMBL" id="BAL90021.1"/>
    </source>
</evidence>
<dbReference type="EMBL" id="AP012319">
    <property type="protein sequence ID" value="BAL90021.1"/>
    <property type="molecule type" value="Genomic_DNA"/>
</dbReference>
<dbReference type="Gene3D" id="2.115.10.20">
    <property type="entry name" value="Glycosyl hydrolase domain, family 43"/>
    <property type="match status" value="2"/>
</dbReference>
<organism evidence="2 3">
    <name type="scientific">Actinoplanes missouriensis (strain ATCC 14538 / DSM 43046 / CBS 188.64 / JCM 3121 / NBRC 102363 / NCIMB 12654 / NRRL B-3342 / UNCC 431)</name>
    <dbReference type="NCBI Taxonomy" id="512565"/>
    <lineage>
        <taxon>Bacteria</taxon>
        <taxon>Bacillati</taxon>
        <taxon>Actinomycetota</taxon>
        <taxon>Actinomycetes</taxon>
        <taxon>Micromonosporales</taxon>
        <taxon>Micromonosporaceae</taxon>
        <taxon>Actinoplanes</taxon>
    </lineage>
</organism>
<dbReference type="AlphaFoldDB" id="I0HAI4"/>
<dbReference type="RefSeq" id="WP_014444910.1">
    <property type="nucleotide sequence ID" value="NC_017093.1"/>
</dbReference>
<dbReference type="Proteomes" id="UP000007882">
    <property type="component" value="Chromosome"/>
</dbReference>
<dbReference type="InterPro" id="IPR023296">
    <property type="entry name" value="Glyco_hydro_beta-prop_sf"/>
</dbReference>
<gene>
    <name evidence="2" type="ordered locus">AMIS_48010</name>
</gene>
<evidence type="ECO:0000256" key="1">
    <source>
        <dbReference type="SAM" id="MobiDB-lite"/>
    </source>
</evidence>
<name>I0HAI4_ACTM4</name>
<dbReference type="STRING" id="512565.AMIS_48010"/>
<dbReference type="PATRIC" id="fig|512565.3.peg.4788"/>
<dbReference type="OrthoDB" id="9776657at2"/>
<dbReference type="HOGENOM" id="CLU_1127204_0_0_11"/>
<dbReference type="SUPFAM" id="SSF75005">
    <property type="entry name" value="Arabinanase/levansucrase/invertase"/>
    <property type="match status" value="1"/>
</dbReference>
<accession>I0HAI4</accession>
<sequence length="246" mass="26029">MDGVPLPRLHFTPRAGEAGEIIGVARSGGRYQLFYETPGGWGQASSDDLVMWWEQPVADPLPEQFRSAPPSVDSPSALTPRDGARGPQLFPLDGVWVLLADDSYAVGDYDGSTFTPHSRGVFGRGRLGRVVTFADAAGRRCALARLPGPAGAFSLPWVLSVRDQTLLATPHPHLDPYLTSGITGLTATGGEVRDNGELILRMPAGGETLVVTDADIVEVTVEGVSGVGAARRRIPGFSGVRVARFA</sequence>